<accession>A0A399JCF7</accession>
<organism evidence="2 3">
    <name type="scientific">Galactobacter valiniphilus</name>
    <dbReference type="NCBI Taxonomy" id="2676122"/>
    <lineage>
        <taxon>Bacteria</taxon>
        <taxon>Bacillati</taxon>
        <taxon>Actinomycetota</taxon>
        <taxon>Actinomycetes</taxon>
        <taxon>Micrococcales</taxon>
        <taxon>Micrococcaceae</taxon>
        <taxon>Galactobacter</taxon>
    </lineage>
</organism>
<evidence type="ECO:0000313" key="3">
    <source>
        <dbReference type="Proteomes" id="UP000265419"/>
    </source>
</evidence>
<dbReference type="EMBL" id="QQXK01000007">
    <property type="protein sequence ID" value="RII42914.1"/>
    <property type="molecule type" value="Genomic_DNA"/>
</dbReference>
<reference evidence="2 3" key="1">
    <citation type="submission" date="2018-07" db="EMBL/GenBank/DDBJ databases">
        <title>Arthrobacter sp. nov., isolated from raw cow's milk with high bacterial count.</title>
        <authorList>
            <person name="Hahne J."/>
            <person name="Isele D."/>
            <person name="Lipski A."/>
        </authorList>
    </citation>
    <scope>NUCLEOTIDE SEQUENCE [LARGE SCALE GENOMIC DNA]</scope>
    <source>
        <strain evidence="2 3">JZ R-35</strain>
    </source>
</reference>
<evidence type="ECO:0008006" key="4">
    <source>
        <dbReference type="Google" id="ProtNLM"/>
    </source>
</evidence>
<evidence type="ECO:0000313" key="2">
    <source>
        <dbReference type="EMBL" id="RII42914.1"/>
    </source>
</evidence>
<protein>
    <recommendedName>
        <fullName evidence="4">VWA domain-containing protein</fullName>
    </recommendedName>
</protein>
<sequence>MGGGFWSNATYNRVTGARLRAGATFGYDAEVRSGRASGPHPSLDPSLPNGLGLRVRESRDSAEHPLSTPIVVGFDSTGSMGSVPRTVQRKLATLFELLVENGYATDPQIAIATYGDAVCDDVPLQISQFESDNRIDENLDRLYLEGGGGGNGGETSQLLMYYLAHHTATDAWDKRGKRGYLFLIADEIQVPISARHVADAIGDRRPLGPLDVHSIARDVSERWDVKVLLIDNWAARSQGSRSFYSELFGREAIVDVEDPEMIAETIAAVVGVCEGRGVDQVRDDLEARGAWGVVPNAARSARAGGAGRAGGATRAPLALGPGRGRSFDSMGGR</sequence>
<gene>
    <name evidence="2" type="ORF">DWB68_05080</name>
</gene>
<dbReference type="RefSeq" id="WP_119424059.1">
    <property type="nucleotide sequence ID" value="NZ_QQXK01000007.1"/>
</dbReference>
<proteinExistence type="predicted"/>
<dbReference type="SUPFAM" id="SSF53300">
    <property type="entry name" value="vWA-like"/>
    <property type="match status" value="1"/>
</dbReference>
<feature type="region of interest" description="Disordered" evidence="1">
    <location>
        <begin position="32"/>
        <end position="53"/>
    </location>
</feature>
<keyword evidence="3" id="KW-1185">Reference proteome</keyword>
<evidence type="ECO:0000256" key="1">
    <source>
        <dbReference type="SAM" id="MobiDB-lite"/>
    </source>
</evidence>
<feature type="compositionally biased region" description="Low complexity" evidence="1">
    <location>
        <begin position="311"/>
        <end position="320"/>
    </location>
</feature>
<feature type="region of interest" description="Disordered" evidence="1">
    <location>
        <begin position="302"/>
        <end position="333"/>
    </location>
</feature>
<dbReference type="AlphaFoldDB" id="A0A399JCF7"/>
<comment type="caution">
    <text evidence="2">The sequence shown here is derived from an EMBL/GenBank/DDBJ whole genome shotgun (WGS) entry which is preliminary data.</text>
</comment>
<dbReference type="InterPro" id="IPR036465">
    <property type="entry name" value="vWFA_dom_sf"/>
</dbReference>
<dbReference type="Proteomes" id="UP000265419">
    <property type="component" value="Unassembled WGS sequence"/>
</dbReference>
<name>A0A399JCF7_9MICC</name>